<gene>
    <name evidence="6" type="ORF">BSTOLATCC_MIC14382</name>
</gene>
<evidence type="ECO:0000256" key="1">
    <source>
        <dbReference type="ARBA" id="ARBA00004141"/>
    </source>
</evidence>
<feature type="transmembrane region" description="Helical" evidence="5">
    <location>
        <begin position="74"/>
        <end position="91"/>
    </location>
</feature>
<feature type="transmembrane region" description="Helical" evidence="5">
    <location>
        <begin position="47"/>
        <end position="68"/>
    </location>
</feature>
<evidence type="ECO:0000256" key="3">
    <source>
        <dbReference type="ARBA" id="ARBA00022989"/>
    </source>
</evidence>
<dbReference type="GO" id="GO:1905515">
    <property type="term" value="P:non-motile cilium assembly"/>
    <property type="evidence" value="ECO:0007669"/>
    <property type="project" value="TreeGrafter"/>
</dbReference>
<evidence type="ECO:0000256" key="2">
    <source>
        <dbReference type="ARBA" id="ARBA00022692"/>
    </source>
</evidence>
<dbReference type="GO" id="GO:0016020">
    <property type="term" value="C:membrane"/>
    <property type="evidence" value="ECO:0007669"/>
    <property type="project" value="UniProtKB-SubCell"/>
</dbReference>
<evidence type="ECO:0000313" key="6">
    <source>
        <dbReference type="EMBL" id="CAG9315632.1"/>
    </source>
</evidence>
<accession>A0AAU9IMD7</accession>
<comment type="subcellular location">
    <subcellularLocation>
        <location evidence="1">Membrane</location>
        <topology evidence="1">Multi-pass membrane protein</topology>
    </subcellularLocation>
</comment>
<feature type="transmembrane region" description="Helical" evidence="5">
    <location>
        <begin position="145"/>
        <end position="166"/>
    </location>
</feature>
<evidence type="ECO:0000256" key="5">
    <source>
        <dbReference type="SAM" id="Phobius"/>
    </source>
</evidence>
<evidence type="ECO:0000313" key="7">
    <source>
        <dbReference type="Proteomes" id="UP001162131"/>
    </source>
</evidence>
<dbReference type="InterPro" id="IPR019184">
    <property type="entry name" value="Uncharacterised_TM-17"/>
</dbReference>
<evidence type="ECO:0000256" key="4">
    <source>
        <dbReference type="ARBA" id="ARBA00023136"/>
    </source>
</evidence>
<keyword evidence="4 5" id="KW-0472">Membrane</keyword>
<name>A0AAU9IMD7_9CILI</name>
<keyword evidence="7" id="KW-1185">Reference proteome</keyword>
<protein>
    <submittedName>
        <fullName evidence="6">Uncharacterized protein</fullName>
    </submittedName>
</protein>
<proteinExistence type="predicted"/>
<organism evidence="6 7">
    <name type="scientific">Blepharisma stoltei</name>
    <dbReference type="NCBI Taxonomy" id="1481888"/>
    <lineage>
        <taxon>Eukaryota</taxon>
        <taxon>Sar</taxon>
        <taxon>Alveolata</taxon>
        <taxon>Ciliophora</taxon>
        <taxon>Postciliodesmatophora</taxon>
        <taxon>Heterotrichea</taxon>
        <taxon>Heterotrichida</taxon>
        <taxon>Blepharismidae</taxon>
        <taxon>Blepharisma</taxon>
    </lineage>
</organism>
<dbReference type="Pfam" id="PF09799">
    <property type="entry name" value="Transmemb_17"/>
    <property type="match status" value="1"/>
</dbReference>
<dbReference type="Proteomes" id="UP001162131">
    <property type="component" value="Unassembled WGS sequence"/>
</dbReference>
<sequence>MMQRRSETELDQEALMRDEASKMKYIRTSKTRVIETEMSSNLGLQILVFYNWYYSVLMFFLIVCTFIYKQIYFDIAWSGIDIIFIILWGMAEFLRLHYGFSGNIKENFPELLAFEIITLIFSVPLMIYQFTVIQAHLPLEKSLGIIQWIFIGLEIIFGLAAIFRLVKNQTAIFFLRNSQPDVYYRKSSNLKTD</sequence>
<feature type="transmembrane region" description="Helical" evidence="5">
    <location>
        <begin position="112"/>
        <end position="133"/>
    </location>
</feature>
<keyword evidence="3 5" id="KW-1133">Transmembrane helix</keyword>
<comment type="caution">
    <text evidence="6">The sequence shown here is derived from an EMBL/GenBank/DDBJ whole genome shotgun (WGS) entry which is preliminary data.</text>
</comment>
<reference evidence="6" key="1">
    <citation type="submission" date="2021-09" db="EMBL/GenBank/DDBJ databases">
        <authorList>
            <consortium name="AG Swart"/>
            <person name="Singh M."/>
            <person name="Singh A."/>
            <person name="Seah K."/>
            <person name="Emmerich C."/>
        </authorList>
    </citation>
    <scope>NUCLEOTIDE SEQUENCE</scope>
    <source>
        <strain evidence="6">ATCC30299</strain>
    </source>
</reference>
<keyword evidence="2 5" id="KW-0812">Transmembrane</keyword>
<dbReference type="PANTHER" id="PTHR13531:SF6">
    <property type="entry name" value="TMEM (HUMAN TRANSMEMBRANE PROTEIN) HOMOLOG"/>
    <property type="match status" value="1"/>
</dbReference>
<dbReference type="EMBL" id="CAJZBQ010000014">
    <property type="protein sequence ID" value="CAG9315632.1"/>
    <property type="molecule type" value="Genomic_DNA"/>
</dbReference>
<dbReference type="PANTHER" id="PTHR13531">
    <property type="entry name" value="GEO07735P1-RELATED-RELATED"/>
    <property type="match status" value="1"/>
</dbReference>
<dbReference type="GO" id="GO:0035869">
    <property type="term" value="C:ciliary transition zone"/>
    <property type="evidence" value="ECO:0007669"/>
    <property type="project" value="TreeGrafter"/>
</dbReference>
<dbReference type="AlphaFoldDB" id="A0AAU9IMD7"/>